<keyword evidence="3 10" id="KW-0813">Transport</keyword>
<accession>A0A1E7WC33</accession>
<evidence type="ECO:0000256" key="4">
    <source>
        <dbReference type="ARBA" id="ARBA00022452"/>
    </source>
</evidence>
<evidence type="ECO:0000256" key="10">
    <source>
        <dbReference type="PROSITE-ProRule" id="PRU01360"/>
    </source>
</evidence>
<keyword evidence="9 10" id="KW-0998">Cell outer membrane</keyword>
<proteinExistence type="inferred from homology"/>
<comment type="caution">
    <text evidence="14">The sequence shown here is derived from an EMBL/GenBank/DDBJ whole genome shotgun (WGS) entry which is preliminary data.</text>
</comment>
<evidence type="ECO:0000259" key="13">
    <source>
        <dbReference type="Pfam" id="PF07715"/>
    </source>
</evidence>
<protein>
    <submittedName>
        <fullName evidence="14">Vitamin B12 transporter BtuB</fullName>
    </submittedName>
</protein>
<feature type="domain" description="TonB-dependent receptor plug" evidence="13">
    <location>
        <begin position="77"/>
        <end position="190"/>
    </location>
</feature>
<gene>
    <name evidence="14" type="primary">btuB_15</name>
    <name evidence="14" type="ORF">DUPY_45140</name>
</gene>
<keyword evidence="7 10" id="KW-0472">Membrane</keyword>
<keyword evidence="5 10" id="KW-0812">Transmembrane</keyword>
<dbReference type="EMBL" id="LROM01000131">
    <property type="protein sequence ID" value="OEZ94561.1"/>
    <property type="molecule type" value="Genomic_DNA"/>
</dbReference>
<evidence type="ECO:0000256" key="6">
    <source>
        <dbReference type="ARBA" id="ARBA00023077"/>
    </source>
</evidence>
<evidence type="ECO:0000256" key="11">
    <source>
        <dbReference type="RuleBase" id="RU003357"/>
    </source>
</evidence>
<feature type="domain" description="TonB-dependent receptor-like beta-barrel" evidence="12">
    <location>
        <begin position="431"/>
        <end position="891"/>
    </location>
</feature>
<dbReference type="InterPro" id="IPR012910">
    <property type="entry name" value="Plug_dom"/>
</dbReference>
<dbReference type="CDD" id="cd01347">
    <property type="entry name" value="ligand_gated_channel"/>
    <property type="match status" value="1"/>
</dbReference>
<evidence type="ECO:0000256" key="1">
    <source>
        <dbReference type="ARBA" id="ARBA00004571"/>
    </source>
</evidence>
<dbReference type="InterPro" id="IPR036942">
    <property type="entry name" value="Beta-barrel_TonB_sf"/>
</dbReference>
<dbReference type="Proteomes" id="UP000175989">
    <property type="component" value="Unassembled WGS sequence"/>
</dbReference>
<evidence type="ECO:0000259" key="12">
    <source>
        <dbReference type="Pfam" id="PF00593"/>
    </source>
</evidence>
<evidence type="ECO:0000256" key="3">
    <source>
        <dbReference type="ARBA" id="ARBA00022448"/>
    </source>
</evidence>
<dbReference type="Pfam" id="PF07715">
    <property type="entry name" value="Plug"/>
    <property type="match status" value="1"/>
</dbReference>
<keyword evidence="15" id="KW-1185">Reference proteome</keyword>
<name>A0A1E7WC33_9BURK</name>
<dbReference type="Gene3D" id="2.40.170.20">
    <property type="entry name" value="TonB-dependent receptor, beta-barrel domain"/>
    <property type="match status" value="1"/>
</dbReference>
<dbReference type="AlphaFoldDB" id="A0A1E7WC33"/>
<evidence type="ECO:0000313" key="14">
    <source>
        <dbReference type="EMBL" id="OEZ94561.1"/>
    </source>
</evidence>
<comment type="subcellular location">
    <subcellularLocation>
        <location evidence="1 10">Cell outer membrane</location>
        <topology evidence="1 10">Multi-pass membrane protein</topology>
    </subcellularLocation>
</comment>
<dbReference type="Gene3D" id="2.170.130.10">
    <property type="entry name" value="TonB-dependent receptor, plug domain"/>
    <property type="match status" value="1"/>
</dbReference>
<keyword evidence="8" id="KW-0675">Receptor</keyword>
<dbReference type="PATRIC" id="fig|762836.4.peg.4643"/>
<dbReference type="PANTHER" id="PTHR47234:SF2">
    <property type="entry name" value="TONB-DEPENDENT RECEPTOR"/>
    <property type="match status" value="1"/>
</dbReference>
<evidence type="ECO:0000256" key="8">
    <source>
        <dbReference type="ARBA" id="ARBA00023170"/>
    </source>
</evidence>
<evidence type="ECO:0000256" key="2">
    <source>
        <dbReference type="ARBA" id="ARBA00009810"/>
    </source>
</evidence>
<keyword evidence="4 10" id="KW-1134">Transmembrane beta strand</keyword>
<dbReference type="InterPro" id="IPR037066">
    <property type="entry name" value="Plug_dom_sf"/>
</dbReference>
<dbReference type="GO" id="GO:0009279">
    <property type="term" value="C:cell outer membrane"/>
    <property type="evidence" value="ECO:0007669"/>
    <property type="project" value="UniProtKB-SubCell"/>
</dbReference>
<evidence type="ECO:0000313" key="15">
    <source>
        <dbReference type="Proteomes" id="UP000175989"/>
    </source>
</evidence>
<organism evidence="14 15">
    <name type="scientific">Duganella phyllosphaerae</name>
    <dbReference type="NCBI Taxonomy" id="762836"/>
    <lineage>
        <taxon>Bacteria</taxon>
        <taxon>Pseudomonadati</taxon>
        <taxon>Pseudomonadota</taxon>
        <taxon>Betaproteobacteria</taxon>
        <taxon>Burkholderiales</taxon>
        <taxon>Oxalobacteraceae</taxon>
        <taxon>Telluria group</taxon>
        <taxon>Duganella</taxon>
    </lineage>
</organism>
<dbReference type="RefSeq" id="WP_070251315.1">
    <property type="nucleotide sequence ID" value="NZ_LROM01000131.1"/>
</dbReference>
<dbReference type="PANTHER" id="PTHR47234">
    <property type="match status" value="1"/>
</dbReference>
<sequence length="931" mass="100698">MADLHGMRISTMAHAVRRTLGLGMVGLMGLAGQQALAQQAPVTAAATADSETQVAKPVQRVEITGSAIKRIESEPALPVQVITRAEIEKVGVTTASEILARLSSNVGGLTDGASINVGGDQRGFNSANLRGIGTSSTLVLLNGRRMANFASPGDDTGVDLNNIPASAIQRVEVLLDGASALYGTDAIGGVINFITRKDFKGIELSTYGNKTQEGGAGKRTATITAGFGDLDTNGFNIFTVADIQATSALFTSQRKFVGDLRVPERLPHLLSGFTSPANIRLTGAQRDYLNSQGFSINGQPITRTTINPSVPNCAPPANLYLPSGTGGSEACTYDYMGDTELFPKSNKLNSLTRGVFQITPSTQLYAEVALSRSRTSYVGSSARVRAYVDYSVIPALAGYNMLSPEASADDDVLGEVELRVRLNEAGRRTSELTSESQRYVVGLTGSANGWDYDMGFNHSVNTIKDRDTHGYVLYNEVRQGIIDGLINPFGPSSPAGVALLDSIQVNDEVRRAKGTMDSIDFKVSHSVGTLAGGDAGLAIGGEWRRERNTFTPSALLMSDNINDDFAPEGGGATANSRKVKAIFGELLLPFSKQWEAQVSARYDHYQVVGGAASPKVGLTYTPTKTMLFRASAGRGFRAPSMNELYRPTVYSATATLPDPVYCATVNNDYAECAFNWDTRRYSNANLKPEKSKQASIGMVIQPSRNASMTLDYWRIKRTDLISEIGDDIILNNPAKYGNLVIRDEDNEIDYIELRKENRGAQIASGLDLVLDYSGVKTFAGRFGGRLSGTYVLDSKIQNAKGDPFVSNLGRFVTDGVVQRWRHTISMDWDNGPLSATLSNTFSSGYHDQNSAINLDDGSVVAPNKVTSYSLWDLTGAWQINKNFKLRAGMQNMFNRTPPFSNQAYYFLSGYDPTYTDPRGRRFFASANYAFK</sequence>
<comment type="similarity">
    <text evidence="2 10 11">Belongs to the TonB-dependent receptor family.</text>
</comment>
<evidence type="ECO:0000256" key="5">
    <source>
        <dbReference type="ARBA" id="ARBA00022692"/>
    </source>
</evidence>
<dbReference type="SUPFAM" id="SSF56935">
    <property type="entry name" value="Porins"/>
    <property type="match status" value="1"/>
</dbReference>
<reference evidence="15" key="1">
    <citation type="journal article" date="2016" name="Front. Microbiol.">
        <title>Molecular Keys to the Janthinobacterium and Duganella spp. Interaction with the Plant Pathogen Fusarium graminearum.</title>
        <authorList>
            <person name="Haack F.S."/>
            <person name="Poehlein A."/>
            <person name="Kroger C."/>
            <person name="Voigt C.A."/>
            <person name="Piepenbring M."/>
            <person name="Bode H.B."/>
            <person name="Daniel R."/>
            <person name="Schafer W."/>
            <person name="Streit W.R."/>
        </authorList>
    </citation>
    <scope>NUCLEOTIDE SEQUENCE [LARGE SCALE GENOMIC DNA]</scope>
    <source>
        <strain evidence="15">T54</strain>
    </source>
</reference>
<dbReference type="PROSITE" id="PS52016">
    <property type="entry name" value="TONB_DEPENDENT_REC_3"/>
    <property type="match status" value="1"/>
</dbReference>
<evidence type="ECO:0000256" key="9">
    <source>
        <dbReference type="ARBA" id="ARBA00023237"/>
    </source>
</evidence>
<evidence type="ECO:0000256" key="7">
    <source>
        <dbReference type="ARBA" id="ARBA00023136"/>
    </source>
</evidence>
<dbReference type="InterPro" id="IPR039426">
    <property type="entry name" value="TonB-dep_rcpt-like"/>
</dbReference>
<keyword evidence="6 11" id="KW-0798">TonB box</keyword>
<dbReference type="Pfam" id="PF00593">
    <property type="entry name" value="TonB_dep_Rec_b-barrel"/>
    <property type="match status" value="1"/>
</dbReference>
<dbReference type="InterPro" id="IPR000531">
    <property type="entry name" value="Beta-barrel_TonB"/>
</dbReference>